<dbReference type="Pfam" id="PF10112">
    <property type="entry name" value="Halogen_Hydrol"/>
    <property type="match status" value="1"/>
</dbReference>
<feature type="compositionally biased region" description="Low complexity" evidence="1">
    <location>
        <begin position="267"/>
        <end position="277"/>
    </location>
</feature>
<evidence type="ECO:0000313" key="4">
    <source>
        <dbReference type="Proteomes" id="UP000716906"/>
    </source>
</evidence>
<feature type="region of interest" description="Disordered" evidence="1">
    <location>
        <begin position="263"/>
        <end position="287"/>
    </location>
</feature>
<reference evidence="3 4" key="1">
    <citation type="journal article" date="2021" name="Sci. Rep.">
        <title>The distribution of antibiotic resistance genes in chicken gut microbiota commensals.</title>
        <authorList>
            <person name="Juricova H."/>
            <person name="Matiasovicova J."/>
            <person name="Kubasova T."/>
            <person name="Cejkova D."/>
            <person name="Rychlik I."/>
        </authorList>
    </citation>
    <scope>NUCLEOTIDE SEQUENCE [LARGE SCALE GENOMIC DNA]</scope>
    <source>
        <strain evidence="3 4">An773</strain>
    </source>
</reference>
<keyword evidence="4" id="KW-1185">Reference proteome</keyword>
<dbReference type="Proteomes" id="UP000716906">
    <property type="component" value="Unassembled WGS sequence"/>
</dbReference>
<feature type="transmembrane region" description="Helical" evidence="2">
    <location>
        <begin position="161"/>
        <end position="179"/>
    </location>
</feature>
<keyword evidence="2" id="KW-1133">Transmembrane helix</keyword>
<name>A0ABS2E686_9FIRM</name>
<gene>
    <name evidence="3" type="ORF">H7U36_03340</name>
</gene>
<sequence>MQVNQDWERWGRDIRDIVQDAVDSQDFQKLNETISNTVNEAIFNLRENIRRRPGGPGPGPGMGPGDPGSFGDPGGFGGPQGSWEGQEYQTGQGNGAFEGGSMGQMRQRRAKPPVLFARKGGISLAGTALLTVGFLFTFACVCTVIAGVADVLVTGFGGAEAGAFFVLACLTAAGVWMFCKGRGMRGRAKRFRRYVEALQGRAYCNISDIAQRTGEKPKRIVKDLRRMIADRWFLQGHLDEQGACLMVTDAAYEEYRRIQQLRREQQQAEAEQPAGQQSGQGGENAGYSPEVQRVLAKGRWYVDKIRECNDAIPGVEISRKIDRIELLVRRIFDRVEADPDAVDDIKKLMEYYLPTTVKLLEAYEQLDAQPEAGENIRQAKEEIEKTLDTLNTAFEKLLDSLFEDVAWDISSDISVLETMLAQEGLTEDGWKRKE</sequence>
<feature type="compositionally biased region" description="Gly residues" evidence="1">
    <location>
        <begin position="92"/>
        <end position="102"/>
    </location>
</feature>
<feature type="region of interest" description="Disordered" evidence="1">
    <location>
        <begin position="49"/>
        <end position="104"/>
    </location>
</feature>
<feature type="compositionally biased region" description="Gly residues" evidence="1">
    <location>
        <begin position="62"/>
        <end position="80"/>
    </location>
</feature>
<accession>A0ABS2E686</accession>
<proteinExistence type="predicted"/>
<keyword evidence="2" id="KW-0472">Membrane</keyword>
<evidence type="ECO:0000256" key="2">
    <source>
        <dbReference type="SAM" id="Phobius"/>
    </source>
</evidence>
<feature type="transmembrane region" description="Helical" evidence="2">
    <location>
        <begin position="128"/>
        <end position="149"/>
    </location>
</feature>
<evidence type="ECO:0000313" key="3">
    <source>
        <dbReference type="EMBL" id="MBM6737141.1"/>
    </source>
</evidence>
<dbReference type="InterPro" id="IPR018770">
    <property type="entry name" value="ChloroindolylP_hydrolase"/>
</dbReference>
<evidence type="ECO:0000256" key="1">
    <source>
        <dbReference type="SAM" id="MobiDB-lite"/>
    </source>
</evidence>
<organism evidence="3 4">
    <name type="scientific">Faecalicatena fissicatena</name>
    <dbReference type="NCBI Taxonomy" id="290055"/>
    <lineage>
        <taxon>Bacteria</taxon>
        <taxon>Bacillati</taxon>
        <taxon>Bacillota</taxon>
        <taxon>Clostridia</taxon>
        <taxon>Lachnospirales</taxon>
        <taxon>Lachnospiraceae</taxon>
        <taxon>Faecalicatena</taxon>
    </lineage>
</organism>
<protein>
    <submittedName>
        <fullName evidence="3">5-bromo-4-chloroindolyl phosphate hydrolysis family protein</fullName>
    </submittedName>
</protein>
<dbReference type="EMBL" id="JACLYY010000002">
    <property type="protein sequence ID" value="MBM6737141.1"/>
    <property type="molecule type" value="Genomic_DNA"/>
</dbReference>
<keyword evidence="2" id="KW-0812">Transmembrane</keyword>
<comment type="caution">
    <text evidence="3">The sequence shown here is derived from an EMBL/GenBank/DDBJ whole genome shotgun (WGS) entry which is preliminary data.</text>
</comment>